<gene>
    <name evidence="4" type="ORF">PITCH_A720022</name>
</gene>
<keyword evidence="2" id="KW-0560">Oxidoreductase</keyword>
<accession>A0A445N1V0</accession>
<dbReference type="GO" id="GO:0003955">
    <property type="term" value="F:NAD(P)H dehydrogenase (quinone) activity"/>
    <property type="evidence" value="ECO:0007669"/>
    <property type="project" value="TreeGrafter"/>
</dbReference>
<reference evidence="4" key="1">
    <citation type="submission" date="2018-01" db="EMBL/GenBank/DDBJ databases">
        <authorList>
            <person name="Regsiter A."/>
            <person name="William W."/>
        </authorList>
    </citation>
    <scope>NUCLEOTIDE SEQUENCE</scope>
    <source>
        <strain evidence="4">TRIP AH-1</strain>
    </source>
</reference>
<dbReference type="Gene3D" id="3.40.50.360">
    <property type="match status" value="1"/>
</dbReference>
<dbReference type="InterPro" id="IPR003680">
    <property type="entry name" value="Flavodoxin_fold"/>
</dbReference>
<dbReference type="InterPro" id="IPR051545">
    <property type="entry name" value="NAD(P)H_dehydrogenase_qn"/>
</dbReference>
<dbReference type="GO" id="GO:0005829">
    <property type="term" value="C:cytosol"/>
    <property type="evidence" value="ECO:0007669"/>
    <property type="project" value="TreeGrafter"/>
</dbReference>
<comment type="similarity">
    <text evidence="1">Belongs to the NAD(P)H dehydrogenase (quinone) family.</text>
</comment>
<protein>
    <submittedName>
        <fullName evidence="4">NAD(P)H oxidoreductase YRKL</fullName>
    </submittedName>
</protein>
<evidence type="ECO:0000256" key="1">
    <source>
        <dbReference type="ARBA" id="ARBA00006252"/>
    </source>
</evidence>
<dbReference type="EMBL" id="OJIN01000217">
    <property type="protein sequence ID" value="SPD75682.1"/>
    <property type="molecule type" value="Genomic_DNA"/>
</dbReference>
<name>A0A445N1V0_9BACT</name>
<dbReference type="AlphaFoldDB" id="A0A445N1V0"/>
<dbReference type="PANTHER" id="PTHR10204:SF34">
    <property type="entry name" value="NAD(P)H DEHYDROGENASE [QUINONE] 1 ISOFORM 1"/>
    <property type="match status" value="1"/>
</dbReference>
<evidence type="ECO:0000256" key="2">
    <source>
        <dbReference type="ARBA" id="ARBA00023002"/>
    </source>
</evidence>
<proteinExistence type="inferred from homology"/>
<feature type="domain" description="Flavodoxin-like fold" evidence="3">
    <location>
        <begin position="1"/>
        <end position="165"/>
    </location>
</feature>
<dbReference type="InterPro" id="IPR029039">
    <property type="entry name" value="Flavoprotein-like_sf"/>
</dbReference>
<organism evidence="4">
    <name type="scientific">uncultured Desulfobacterium sp</name>
    <dbReference type="NCBI Taxonomy" id="201089"/>
    <lineage>
        <taxon>Bacteria</taxon>
        <taxon>Pseudomonadati</taxon>
        <taxon>Thermodesulfobacteriota</taxon>
        <taxon>Desulfobacteria</taxon>
        <taxon>Desulfobacterales</taxon>
        <taxon>Desulfobacteriaceae</taxon>
        <taxon>Desulfobacterium</taxon>
        <taxon>environmental samples</taxon>
    </lineage>
</organism>
<sequence length="205" mass="23045">MKILIILAHPDEGSFNHAIANAVRDDLVNDGHEVIFHDLYKEDFFPLLTAEEIAESGKIDRIVEAHCNELSSADVIVIIHPNWWGQPPAILKGWVDRVIRPGIAYRFEEGDGGEGIPIGLLKASAAIVINTSNTPAEREQAVFGDPLEAIWKRCIFDLCGVKNFHRRMFSVVVTSIIEQRLFWLEEAKMLCKTAIQNSVHLNDLH</sequence>
<evidence type="ECO:0000259" key="3">
    <source>
        <dbReference type="Pfam" id="PF02525"/>
    </source>
</evidence>
<dbReference type="PANTHER" id="PTHR10204">
    <property type="entry name" value="NAD P H OXIDOREDUCTASE-RELATED"/>
    <property type="match status" value="1"/>
</dbReference>
<dbReference type="Pfam" id="PF02525">
    <property type="entry name" value="Flavodoxin_2"/>
    <property type="match status" value="1"/>
</dbReference>
<evidence type="ECO:0000313" key="4">
    <source>
        <dbReference type="EMBL" id="SPD75682.1"/>
    </source>
</evidence>
<dbReference type="SUPFAM" id="SSF52218">
    <property type="entry name" value="Flavoproteins"/>
    <property type="match status" value="1"/>
</dbReference>